<keyword evidence="3" id="KW-0472">Membrane</keyword>
<dbReference type="SUPFAM" id="SSF58104">
    <property type="entry name" value="Methyl-accepting chemotaxis protein (MCP) signaling domain"/>
    <property type="match status" value="1"/>
</dbReference>
<feature type="domain" description="Methyl-accepting transducer" evidence="4">
    <location>
        <begin position="207"/>
        <end position="424"/>
    </location>
</feature>
<evidence type="ECO:0000256" key="1">
    <source>
        <dbReference type="ARBA" id="ARBA00023224"/>
    </source>
</evidence>
<dbReference type="GO" id="GO:0016020">
    <property type="term" value="C:membrane"/>
    <property type="evidence" value="ECO:0007669"/>
    <property type="project" value="InterPro"/>
</dbReference>
<organism evidence="5">
    <name type="scientific">Fervidobacterium nodosum</name>
    <dbReference type="NCBI Taxonomy" id="2424"/>
    <lineage>
        <taxon>Bacteria</taxon>
        <taxon>Thermotogati</taxon>
        <taxon>Thermotogota</taxon>
        <taxon>Thermotogae</taxon>
        <taxon>Thermotogales</taxon>
        <taxon>Fervidobacteriaceae</taxon>
        <taxon>Fervidobacterium</taxon>
    </lineage>
</organism>
<dbReference type="Gene3D" id="1.10.287.950">
    <property type="entry name" value="Methyl-accepting chemotaxis protein"/>
    <property type="match status" value="1"/>
</dbReference>
<protein>
    <recommendedName>
        <fullName evidence="4">Methyl-accepting transducer domain-containing protein</fullName>
    </recommendedName>
</protein>
<evidence type="ECO:0000256" key="3">
    <source>
        <dbReference type="SAM" id="Phobius"/>
    </source>
</evidence>
<comment type="caution">
    <text evidence="5">The sequence shown here is derived from an EMBL/GenBank/DDBJ whole genome shotgun (WGS) entry which is preliminary data.</text>
</comment>
<dbReference type="EMBL" id="DRXW01000213">
    <property type="protein sequence ID" value="HHR33987.1"/>
    <property type="molecule type" value="Genomic_DNA"/>
</dbReference>
<accession>A0A7C5Y7V4</accession>
<name>A0A7C5Y7V4_9BACT</name>
<keyword evidence="3" id="KW-0812">Transmembrane</keyword>
<dbReference type="AlphaFoldDB" id="A0A7C5Y7V4"/>
<feature type="transmembrane region" description="Helical" evidence="3">
    <location>
        <begin position="85"/>
        <end position="111"/>
    </location>
</feature>
<dbReference type="InterPro" id="IPR004089">
    <property type="entry name" value="MCPsignal_dom"/>
</dbReference>
<dbReference type="GO" id="GO:0007165">
    <property type="term" value="P:signal transduction"/>
    <property type="evidence" value="ECO:0007669"/>
    <property type="project" value="UniProtKB-KW"/>
</dbReference>
<dbReference type="SMART" id="SM00283">
    <property type="entry name" value="MA"/>
    <property type="match status" value="1"/>
</dbReference>
<keyword evidence="3" id="KW-1133">Transmembrane helix</keyword>
<keyword evidence="1 2" id="KW-0807">Transducer</keyword>
<reference evidence="5" key="1">
    <citation type="journal article" date="2020" name="mSystems">
        <title>Genome- and Community-Level Interaction Insights into Carbon Utilization and Element Cycling Functions of Hydrothermarchaeota in Hydrothermal Sediment.</title>
        <authorList>
            <person name="Zhou Z."/>
            <person name="Liu Y."/>
            <person name="Xu W."/>
            <person name="Pan J."/>
            <person name="Luo Z.H."/>
            <person name="Li M."/>
        </authorList>
    </citation>
    <scope>NUCLEOTIDE SEQUENCE [LARGE SCALE GENOMIC DNA]</scope>
    <source>
        <strain evidence="5">SpSt-1088</strain>
    </source>
</reference>
<proteinExistence type="predicted"/>
<evidence type="ECO:0000256" key="2">
    <source>
        <dbReference type="PROSITE-ProRule" id="PRU00284"/>
    </source>
</evidence>
<dbReference type="Pfam" id="PF00015">
    <property type="entry name" value="MCPsignal"/>
    <property type="match status" value="1"/>
</dbReference>
<evidence type="ECO:0000259" key="4">
    <source>
        <dbReference type="PROSITE" id="PS50111"/>
    </source>
</evidence>
<dbReference type="PANTHER" id="PTHR32089:SF112">
    <property type="entry name" value="LYSOZYME-LIKE PROTEIN-RELATED"/>
    <property type="match status" value="1"/>
</dbReference>
<dbReference type="PROSITE" id="PS50111">
    <property type="entry name" value="CHEMOTAXIS_TRANSDUC_2"/>
    <property type="match status" value="1"/>
</dbReference>
<sequence length="496" mass="55435">MNSIEGDNLIVDLINKKIFEKSQKFTQKDIAKIFGTTDGEALKKTIKSDYIWKTSGKYLIVGTLLKDSAEKPFAIIFSKVDISKFVTSFVTTISLVSAMMIGLVIFATLFATKVGVNLTKHVNNIAQQVQHISDNNDYTKLIKTEYSGEIGIIATKISNLVETIRTNSVSIYTNMKESKAKLDELKEHYSSFDELLIEFLDNFKAWSERTQQVSAAVHQIDESITGIYNGTNEVTEKSKKLREIADKTLEVTLKTHEFLQMLINEITTVNKVSETANNISKNLYEESSDIDSILNAMDDISKRINLLSLNAAIEAARASEAGKGFAVVADEIRKLVFTTQEFSKKIKNKVKNIKNGIAEITESIDSVKDNVKKLMDQSITLSEDFEKVENSMRETHSIVNEVTSLTLTQASLLEVIKNTSDIISTMSSELAEDSVESNAQASNVKDETMNIANNIDDVILKIQSVVSIFNEKVKIFKEEELSQEHELITTEVESDV</sequence>
<gene>
    <name evidence="5" type="ORF">ENM46_03465</name>
</gene>
<dbReference type="PANTHER" id="PTHR32089">
    <property type="entry name" value="METHYL-ACCEPTING CHEMOTAXIS PROTEIN MCPB"/>
    <property type="match status" value="1"/>
</dbReference>
<evidence type="ECO:0000313" key="5">
    <source>
        <dbReference type="EMBL" id="HHR33987.1"/>
    </source>
</evidence>